<evidence type="ECO:0000313" key="2">
    <source>
        <dbReference type="Proteomes" id="UP001254608"/>
    </source>
</evidence>
<gene>
    <name evidence="1" type="ORF">RM530_09895</name>
</gene>
<name>A0ABU2WIH0_9GAMM</name>
<protein>
    <submittedName>
        <fullName evidence="1">Uncharacterized protein</fullName>
    </submittedName>
</protein>
<organism evidence="1 2">
    <name type="scientific">Banduia mediterranea</name>
    <dbReference type="NCBI Taxonomy" id="3075609"/>
    <lineage>
        <taxon>Bacteria</taxon>
        <taxon>Pseudomonadati</taxon>
        <taxon>Pseudomonadota</taxon>
        <taxon>Gammaproteobacteria</taxon>
        <taxon>Nevskiales</taxon>
        <taxon>Algiphilaceae</taxon>
        <taxon>Banduia</taxon>
    </lineage>
</organism>
<accession>A0ABU2WIH0</accession>
<sequence length="57" mass="6553">MKGTFAWLPWCVAHIDFLIGARNRMPVAYQWSIHYLTHKRGARLIVGSDANTEQRAP</sequence>
<dbReference type="EMBL" id="JAVRIC010000012">
    <property type="protein sequence ID" value="MDT0497673.1"/>
    <property type="molecule type" value="Genomic_DNA"/>
</dbReference>
<comment type="caution">
    <text evidence="1">The sequence shown here is derived from an EMBL/GenBank/DDBJ whole genome shotgun (WGS) entry which is preliminary data.</text>
</comment>
<keyword evidence="2" id="KW-1185">Reference proteome</keyword>
<dbReference type="Proteomes" id="UP001254608">
    <property type="component" value="Unassembled WGS sequence"/>
</dbReference>
<evidence type="ECO:0000313" key="1">
    <source>
        <dbReference type="EMBL" id="MDT0497673.1"/>
    </source>
</evidence>
<proteinExistence type="predicted"/>
<reference evidence="1 2" key="1">
    <citation type="submission" date="2023-09" db="EMBL/GenBank/DDBJ databases">
        <authorList>
            <person name="Rey-Velasco X."/>
        </authorList>
    </citation>
    <scope>NUCLEOTIDE SEQUENCE [LARGE SCALE GENOMIC DNA]</scope>
    <source>
        <strain evidence="1 2">W345</strain>
    </source>
</reference>